<proteinExistence type="predicted"/>
<feature type="signal peptide" evidence="1">
    <location>
        <begin position="1"/>
        <end position="22"/>
    </location>
</feature>
<organism evidence="2 3">
    <name type="scientific">Diaporthe vaccinii</name>
    <dbReference type="NCBI Taxonomy" id="105482"/>
    <lineage>
        <taxon>Eukaryota</taxon>
        <taxon>Fungi</taxon>
        <taxon>Dikarya</taxon>
        <taxon>Ascomycota</taxon>
        <taxon>Pezizomycotina</taxon>
        <taxon>Sordariomycetes</taxon>
        <taxon>Sordariomycetidae</taxon>
        <taxon>Diaporthales</taxon>
        <taxon>Diaporthaceae</taxon>
        <taxon>Diaporthe</taxon>
        <taxon>Diaporthe eres species complex</taxon>
    </lineage>
</organism>
<evidence type="ECO:0000256" key="1">
    <source>
        <dbReference type="SAM" id="SignalP"/>
    </source>
</evidence>
<sequence length="105" mass="12021">MLLLTVMCTHGLCSLIIPPTQYMRIDRRLTRKTPPQKQKQHHAFCLPRLQPASITQHPTIQPFDINIDTHTPPPTPPVIFLLPNTTDPERNQYIPLPSSHHHLGI</sequence>
<evidence type="ECO:0000313" key="3">
    <source>
        <dbReference type="Proteomes" id="UP001600888"/>
    </source>
</evidence>
<evidence type="ECO:0008006" key="4">
    <source>
        <dbReference type="Google" id="ProtNLM"/>
    </source>
</evidence>
<name>A0ABR4DYV9_9PEZI</name>
<comment type="caution">
    <text evidence="2">The sequence shown here is derived from an EMBL/GenBank/DDBJ whole genome shotgun (WGS) entry which is preliminary data.</text>
</comment>
<dbReference type="EMBL" id="JBAWTH010000136">
    <property type="protein sequence ID" value="KAL2275355.1"/>
    <property type="molecule type" value="Genomic_DNA"/>
</dbReference>
<accession>A0ABR4DYV9</accession>
<reference evidence="2 3" key="1">
    <citation type="submission" date="2024-03" db="EMBL/GenBank/DDBJ databases">
        <title>A high-quality draft genome sequence of Diaporthe vaccinii, a causative agent of upright dieback and viscid rot disease in cranberry plants.</title>
        <authorList>
            <person name="Sarrasin M."/>
            <person name="Lang B.F."/>
            <person name="Burger G."/>
        </authorList>
    </citation>
    <scope>NUCLEOTIDE SEQUENCE [LARGE SCALE GENOMIC DNA]</scope>
    <source>
        <strain evidence="2 3">IS7</strain>
    </source>
</reference>
<keyword evidence="3" id="KW-1185">Reference proteome</keyword>
<gene>
    <name evidence="2" type="ORF">FJTKL_02108</name>
</gene>
<protein>
    <recommendedName>
        <fullName evidence="4">Secreted protein</fullName>
    </recommendedName>
</protein>
<evidence type="ECO:0000313" key="2">
    <source>
        <dbReference type="EMBL" id="KAL2275355.1"/>
    </source>
</evidence>
<keyword evidence="1" id="KW-0732">Signal</keyword>
<feature type="chain" id="PRO_5045754476" description="Secreted protein" evidence="1">
    <location>
        <begin position="23"/>
        <end position="105"/>
    </location>
</feature>
<dbReference type="Proteomes" id="UP001600888">
    <property type="component" value="Unassembled WGS sequence"/>
</dbReference>